<dbReference type="Proteomes" id="UP000887565">
    <property type="component" value="Unplaced"/>
</dbReference>
<protein>
    <submittedName>
        <fullName evidence="3">Uncharacterized protein</fullName>
    </submittedName>
</protein>
<name>A0A915J9L3_ROMCU</name>
<organism evidence="2 3">
    <name type="scientific">Romanomermis culicivorax</name>
    <name type="common">Nematode worm</name>
    <dbReference type="NCBI Taxonomy" id="13658"/>
    <lineage>
        <taxon>Eukaryota</taxon>
        <taxon>Metazoa</taxon>
        <taxon>Ecdysozoa</taxon>
        <taxon>Nematoda</taxon>
        <taxon>Enoplea</taxon>
        <taxon>Dorylaimia</taxon>
        <taxon>Mermithida</taxon>
        <taxon>Mermithoidea</taxon>
        <taxon>Mermithidae</taxon>
        <taxon>Romanomermis</taxon>
    </lineage>
</organism>
<dbReference type="AlphaFoldDB" id="A0A915J9L3"/>
<dbReference type="WBParaSite" id="nRc.2.0.1.t22380-RA">
    <property type="protein sequence ID" value="nRc.2.0.1.t22380-RA"/>
    <property type="gene ID" value="nRc.2.0.1.g22380"/>
</dbReference>
<evidence type="ECO:0000313" key="3">
    <source>
        <dbReference type="WBParaSite" id="nRc.2.0.1.t22380-RA"/>
    </source>
</evidence>
<keyword evidence="2" id="KW-1185">Reference proteome</keyword>
<feature type="region of interest" description="Disordered" evidence="1">
    <location>
        <begin position="97"/>
        <end position="117"/>
    </location>
</feature>
<reference evidence="3" key="1">
    <citation type="submission" date="2022-11" db="UniProtKB">
        <authorList>
            <consortium name="WormBaseParasite"/>
        </authorList>
    </citation>
    <scope>IDENTIFICATION</scope>
</reference>
<evidence type="ECO:0000313" key="2">
    <source>
        <dbReference type="Proteomes" id="UP000887565"/>
    </source>
</evidence>
<accession>A0A915J9L3</accession>
<proteinExistence type="predicted"/>
<evidence type="ECO:0000256" key="1">
    <source>
        <dbReference type="SAM" id="MobiDB-lite"/>
    </source>
</evidence>
<sequence length="145" mass="16388">MSDFQGNLYTCNDEILKHTELYKNYIAQLRIAHWGIAHLNCMALARSPGTAPQTKLASSNKIFTCNLNNMSDESTKTDILTYVKTLENRIRKLERDRNSSHYSIDDQNLSSLSPPTSTSMVDCASGFFGDDDPFLNDQEENTVRT</sequence>